<protein>
    <submittedName>
        <fullName evidence="2">Small CPxCG-related zinc finger protein</fullName>
    </submittedName>
</protein>
<reference evidence="3" key="1">
    <citation type="journal article" date="2016" name="Environ. Microbiol.">
        <title>The complete genome of a viable archaeum isolated from 123-million-year-old rock salt.</title>
        <authorList>
            <person name="Jaakkola S.T."/>
            <person name="Pfeiffer F."/>
            <person name="Ravantti J.J."/>
            <person name="Guo Q."/>
            <person name="Liu Y."/>
            <person name="Chen X."/>
            <person name="Ma H."/>
            <person name="Yang C."/>
            <person name="Oksanen H.M."/>
            <person name="Bamford D.H."/>
        </authorList>
    </citation>
    <scope>NUCLEOTIDE SEQUENCE</scope>
    <source>
        <strain evidence="3">JI20-1</strain>
    </source>
</reference>
<keyword evidence="3" id="KW-1185">Reference proteome</keyword>
<accession>A0A0U5H1Q2</accession>
<dbReference type="Proteomes" id="UP000066737">
    <property type="component" value="Chromosome I"/>
</dbReference>
<evidence type="ECO:0000256" key="1">
    <source>
        <dbReference type="SAM" id="MobiDB-lite"/>
    </source>
</evidence>
<gene>
    <name evidence="2" type="ORF">HHUB_1945</name>
</gene>
<name>A0A0U5H1Q2_9EURY</name>
<dbReference type="RefSeq" id="WP_256943875.1">
    <property type="nucleotide sequence ID" value="NZ_CEML01000002.1"/>
</dbReference>
<evidence type="ECO:0000313" key="2">
    <source>
        <dbReference type="EMBL" id="CQH53267.1"/>
    </source>
</evidence>
<evidence type="ECO:0000313" key="3">
    <source>
        <dbReference type="Proteomes" id="UP000066737"/>
    </source>
</evidence>
<organism evidence="2 3">
    <name type="scientific">Halobacterium hubeiense</name>
    <dbReference type="NCBI Taxonomy" id="1407499"/>
    <lineage>
        <taxon>Archaea</taxon>
        <taxon>Methanobacteriati</taxon>
        <taxon>Methanobacteriota</taxon>
        <taxon>Stenosarchaea group</taxon>
        <taxon>Halobacteria</taxon>
        <taxon>Halobacteriales</taxon>
        <taxon>Halobacteriaceae</taxon>
        <taxon>Halobacterium</taxon>
    </lineage>
</organism>
<feature type="region of interest" description="Disordered" evidence="1">
    <location>
        <begin position="23"/>
        <end position="42"/>
    </location>
</feature>
<dbReference type="STRING" id="1407499.HHUB_1945"/>
<dbReference type="EMBL" id="LN831302">
    <property type="protein sequence ID" value="CQH53267.1"/>
    <property type="molecule type" value="Genomic_DNA"/>
</dbReference>
<dbReference type="AlphaFoldDB" id="A0A0U5H1Q2"/>
<dbReference type="GeneID" id="78737108"/>
<proteinExistence type="predicted"/>
<sequence length="42" mass="4203">MTDSEPVQCPICGWTGHAPDLDETPSGSACPTCGEPVSAPSA</sequence>
<dbReference type="KEGG" id="hhb:Hhub_1945"/>